<dbReference type="eggNOG" id="KOG4430">
    <property type="taxonomic scope" value="Eukaryota"/>
</dbReference>
<evidence type="ECO:0000313" key="9">
    <source>
        <dbReference type="Proteomes" id="UP000001568"/>
    </source>
</evidence>
<dbReference type="GO" id="GO:0008270">
    <property type="term" value="F:zinc ion binding"/>
    <property type="evidence" value="ECO:0007669"/>
    <property type="project" value="UniProtKB-KW"/>
</dbReference>
<dbReference type="SUPFAM" id="SSF57850">
    <property type="entry name" value="RING/U-box"/>
    <property type="match status" value="1"/>
</dbReference>
<dbReference type="Proteomes" id="UP000001568">
    <property type="component" value="Chromosome 14"/>
</dbReference>
<evidence type="ECO:0000313" key="8">
    <source>
        <dbReference type="EMBL" id="ABO99782.1"/>
    </source>
</evidence>
<keyword evidence="2 4" id="KW-0863">Zinc-finger</keyword>
<dbReference type="PROSITE" id="PS00518">
    <property type="entry name" value="ZF_RING_1"/>
    <property type="match status" value="1"/>
</dbReference>
<dbReference type="InterPro" id="IPR011011">
    <property type="entry name" value="Znf_FYVE_PHD"/>
</dbReference>
<keyword evidence="9" id="KW-1185">Reference proteome</keyword>
<dbReference type="KEGG" id="olu:OSTLU_18155"/>
<evidence type="ECO:0000259" key="6">
    <source>
        <dbReference type="PROSITE" id="PS50016"/>
    </source>
</evidence>
<feature type="region of interest" description="Disordered" evidence="5">
    <location>
        <begin position="62"/>
        <end position="94"/>
    </location>
</feature>
<feature type="region of interest" description="Disordered" evidence="5">
    <location>
        <begin position="257"/>
        <end position="290"/>
    </location>
</feature>
<dbReference type="Pfam" id="PF00097">
    <property type="entry name" value="zf-C3HC4"/>
    <property type="match status" value="1"/>
</dbReference>
<feature type="compositionally biased region" description="Low complexity" evidence="5">
    <location>
        <begin position="264"/>
        <end position="280"/>
    </location>
</feature>
<dbReference type="InterPro" id="IPR017907">
    <property type="entry name" value="Znf_RING_CS"/>
</dbReference>
<feature type="region of interest" description="Disordered" evidence="5">
    <location>
        <begin position="302"/>
        <end position="383"/>
    </location>
</feature>
<evidence type="ECO:0000256" key="3">
    <source>
        <dbReference type="ARBA" id="ARBA00022833"/>
    </source>
</evidence>
<feature type="compositionally biased region" description="Basic and acidic residues" evidence="5">
    <location>
        <begin position="203"/>
        <end position="213"/>
    </location>
</feature>
<dbReference type="HOGENOM" id="CLU_691424_0_0_1"/>
<dbReference type="PANTHER" id="PTHR47177:SF3">
    <property type="entry name" value="F18C1.6 PROTEIN"/>
    <property type="match status" value="1"/>
</dbReference>
<dbReference type="InterPro" id="IPR001965">
    <property type="entry name" value="Znf_PHD"/>
</dbReference>
<dbReference type="PROSITE" id="PS50016">
    <property type="entry name" value="ZF_PHD_2"/>
    <property type="match status" value="1"/>
</dbReference>
<feature type="compositionally biased region" description="Basic and acidic residues" evidence="5">
    <location>
        <begin position="74"/>
        <end position="83"/>
    </location>
</feature>
<dbReference type="SUPFAM" id="SSF57903">
    <property type="entry name" value="FYVE/PHD zinc finger"/>
    <property type="match status" value="1"/>
</dbReference>
<feature type="domain" description="RING-type" evidence="7">
    <location>
        <begin position="13"/>
        <end position="52"/>
    </location>
</feature>
<dbReference type="Pfam" id="PF00628">
    <property type="entry name" value="PHD"/>
    <property type="match status" value="1"/>
</dbReference>
<dbReference type="SMART" id="SM00184">
    <property type="entry name" value="RING"/>
    <property type="match status" value="1"/>
</dbReference>
<dbReference type="InterPro" id="IPR019787">
    <property type="entry name" value="Znf_PHD-finger"/>
</dbReference>
<organism evidence="8 9">
    <name type="scientific">Ostreococcus lucimarinus (strain CCE9901)</name>
    <dbReference type="NCBI Taxonomy" id="436017"/>
    <lineage>
        <taxon>Eukaryota</taxon>
        <taxon>Viridiplantae</taxon>
        <taxon>Chlorophyta</taxon>
        <taxon>Mamiellophyceae</taxon>
        <taxon>Mamiellales</taxon>
        <taxon>Bathycoccaceae</taxon>
        <taxon>Ostreococcus</taxon>
    </lineage>
</organism>
<evidence type="ECO:0000256" key="5">
    <source>
        <dbReference type="SAM" id="MobiDB-lite"/>
    </source>
</evidence>
<feature type="compositionally biased region" description="Acidic residues" evidence="5">
    <location>
        <begin position="84"/>
        <end position="94"/>
    </location>
</feature>
<dbReference type="InterPro" id="IPR013083">
    <property type="entry name" value="Znf_RING/FYVE/PHD"/>
</dbReference>
<keyword evidence="3" id="KW-0862">Zinc</keyword>
<reference evidence="8 9" key="1">
    <citation type="journal article" date="2007" name="Proc. Natl. Acad. Sci. U.S.A.">
        <title>The tiny eukaryote Ostreococcus provides genomic insights into the paradox of plankton speciation.</title>
        <authorList>
            <person name="Palenik B."/>
            <person name="Grimwood J."/>
            <person name="Aerts A."/>
            <person name="Rouze P."/>
            <person name="Salamov A."/>
            <person name="Putnam N."/>
            <person name="Dupont C."/>
            <person name="Jorgensen R."/>
            <person name="Derelle E."/>
            <person name="Rombauts S."/>
            <person name="Zhou K."/>
            <person name="Otillar R."/>
            <person name="Merchant S.S."/>
            <person name="Podell S."/>
            <person name="Gaasterland T."/>
            <person name="Napoli C."/>
            <person name="Gendler K."/>
            <person name="Manuell A."/>
            <person name="Tai V."/>
            <person name="Vallon O."/>
            <person name="Piganeau G."/>
            <person name="Jancek S."/>
            <person name="Heijde M."/>
            <person name="Jabbari K."/>
            <person name="Bowler C."/>
            <person name="Lohr M."/>
            <person name="Robbens S."/>
            <person name="Werner G."/>
            <person name="Dubchak I."/>
            <person name="Pazour G.J."/>
            <person name="Ren Q."/>
            <person name="Paulsen I."/>
            <person name="Delwiche C."/>
            <person name="Schmutz J."/>
            <person name="Rokhsar D."/>
            <person name="Van de Peer Y."/>
            <person name="Moreau H."/>
            <person name="Grigoriev I.V."/>
        </authorList>
    </citation>
    <scope>NUCLEOTIDE SEQUENCE [LARGE SCALE GENOMIC DNA]</scope>
    <source>
        <strain evidence="8 9">CCE9901</strain>
    </source>
</reference>
<dbReference type="PROSITE" id="PS50089">
    <property type="entry name" value="ZF_RING_2"/>
    <property type="match status" value="1"/>
</dbReference>
<protein>
    <submittedName>
        <fullName evidence="8">Uncharacterized protein</fullName>
    </submittedName>
</protein>
<feature type="compositionally biased region" description="Polar residues" evidence="5">
    <location>
        <begin position="315"/>
        <end position="327"/>
    </location>
</feature>
<proteinExistence type="predicted"/>
<sequence>MTPAPALPAADVCAVCLAIPEQRGRLDSCCHLFCVPCIVRWASIETKCPLCKERFTKMTPEDASTSARAGPVMEFRETNQGDERPDEAEEESEDEAERYFCDVCRRGDDEASLLLCDACDIGAHTFCVGLESVPRGRWFCELCRGMEGEFAGARDGGSSRRRRRAEAESRARDILLRSDGGVEAVRTRERRADRARRAVRARQRGEIRRRGGGGERSVMRSRSGGGDDARVEQISRVHVLREAWEMLQSGEVEFPGWTRIQNTPSSPRSSVPSAPRRVGSNTDEDGPKDVVDEAWDVLEKAMHADDKKKKRASTSDKASNAVASTSAPKLKRPSIRSEPPGWSMSATAWKPREETARATPVPQRAAPSHSHTSRPLPAASSPDKSLKFAIADRVKAVLRPLYAAGDVTKDEYRRICKCATSEALASNATDDASIAHIVHRLRKR</sequence>
<dbReference type="EMBL" id="CP000594">
    <property type="protein sequence ID" value="ABO99782.1"/>
    <property type="molecule type" value="Genomic_DNA"/>
</dbReference>
<feature type="region of interest" description="Disordered" evidence="5">
    <location>
        <begin position="194"/>
        <end position="230"/>
    </location>
</feature>
<evidence type="ECO:0000256" key="1">
    <source>
        <dbReference type="ARBA" id="ARBA00022723"/>
    </source>
</evidence>
<gene>
    <name evidence="8" type="ORF">OSTLU_18155</name>
</gene>
<dbReference type="InterPro" id="IPR001841">
    <property type="entry name" value="Znf_RING"/>
</dbReference>
<dbReference type="OrthoDB" id="498914at2759"/>
<dbReference type="Gramene" id="ABO99782">
    <property type="protein sequence ID" value="ABO99782"/>
    <property type="gene ID" value="OSTLU_18155"/>
</dbReference>
<accession>A4S7P2</accession>
<dbReference type="OMA" id="RICKCAT"/>
<dbReference type="AlphaFoldDB" id="A4S7P2"/>
<dbReference type="STRING" id="436017.A4S7P2"/>
<dbReference type="SMART" id="SM00249">
    <property type="entry name" value="PHD"/>
    <property type="match status" value="1"/>
</dbReference>
<evidence type="ECO:0000259" key="7">
    <source>
        <dbReference type="PROSITE" id="PS50089"/>
    </source>
</evidence>
<evidence type="ECO:0000256" key="4">
    <source>
        <dbReference type="PROSITE-ProRule" id="PRU00175"/>
    </source>
</evidence>
<evidence type="ECO:0000256" key="2">
    <source>
        <dbReference type="ARBA" id="ARBA00022771"/>
    </source>
</evidence>
<keyword evidence="1" id="KW-0479">Metal-binding</keyword>
<feature type="domain" description="PHD-type" evidence="6">
    <location>
        <begin position="98"/>
        <end position="146"/>
    </location>
</feature>
<dbReference type="RefSeq" id="XP_001421489.1">
    <property type="nucleotide sequence ID" value="XM_001421452.1"/>
</dbReference>
<dbReference type="PANTHER" id="PTHR47177">
    <property type="entry name" value="F18C1.6 PROTEIN"/>
    <property type="match status" value="1"/>
</dbReference>
<dbReference type="Gene3D" id="3.30.40.10">
    <property type="entry name" value="Zinc/RING finger domain, C3HC4 (zinc finger)"/>
    <property type="match status" value="2"/>
</dbReference>
<name>A4S7P2_OSTLU</name>
<dbReference type="GeneID" id="5005281"/>
<dbReference type="InterPro" id="IPR018957">
    <property type="entry name" value="Znf_C3HC4_RING-type"/>
</dbReference>